<keyword evidence="3" id="KW-1185">Reference proteome</keyword>
<organism evidence="2 3">
    <name type="scientific">Dentipellis fragilis</name>
    <dbReference type="NCBI Taxonomy" id="205917"/>
    <lineage>
        <taxon>Eukaryota</taxon>
        <taxon>Fungi</taxon>
        <taxon>Dikarya</taxon>
        <taxon>Basidiomycota</taxon>
        <taxon>Agaricomycotina</taxon>
        <taxon>Agaricomycetes</taxon>
        <taxon>Russulales</taxon>
        <taxon>Hericiaceae</taxon>
        <taxon>Dentipellis</taxon>
    </lineage>
</organism>
<feature type="region of interest" description="Disordered" evidence="1">
    <location>
        <begin position="1"/>
        <end position="43"/>
    </location>
</feature>
<dbReference type="Proteomes" id="UP000298327">
    <property type="component" value="Unassembled WGS sequence"/>
</dbReference>
<feature type="compositionally biased region" description="Basic and acidic residues" evidence="1">
    <location>
        <begin position="28"/>
        <end position="40"/>
    </location>
</feature>
<reference evidence="2 3" key="1">
    <citation type="submission" date="2019-02" db="EMBL/GenBank/DDBJ databases">
        <title>Genome sequencing of the rare red list fungi Dentipellis fragilis.</title>
        <authorList>
            <person name="Buettner E."/>
            <person name="Kellner H."/>
        </authorList>
    </citation>
    <scope>NUCLEOTIDE SEQUENCE [LARGE SCALE GENOMIC DNA]</scope>
    <source>
        <strain evidence="2 3">DSM 105465</strain>
    </source>
</reference>
<feature type="compositionally biased region" description="Polar residues" evidence="1">
    <location>
        <begin position="13"/>
        <end position="22"/>
    </location>
</feature>
<comment type="caution">
    <text evidence="2">The sequence shown here is derived from an EMBL/GenBank/DDBJ whole genome shotgun (WGS) entry which is preliminary data.</text>
</comment>
<evidence type="ECO:0000256" key="1">
    <source>
        <dbReference type="SAM" id="MobiDB-lite"/>
    </source>
</evidence>
<dbReference type="AlphaFoldDB" id="A0A4Y9YLJ7"/>
<evidence type="ECO:0000313" key="2">
    <source>
        <dbReference type="EMBL" id="TFY62477.1"/>
    </source>
</evidence>
<evidence type="ECO:0000313" key="3">
    <source>
        <dbReference type="Proteomes" id="UP000298327"/>
    </source>
</evidence>
<protein>
    <submittedName>
        <fullName evidence="2">Uncharacterized protein</fullName>
    </submittedName>
</protein>
<dbReference type="EMBL" id="SEOQ01000462">
    <property type="protein sequence ID" value="TFY62477.1"/>
    <property type="molecule type" value="Genomic_DNA"/>
</dbReference>
<sequence length="118" mass="12472">MAPEAEGVCSRLAINSNPSPDQAQGIPRRRDEDNKTRTNDRPGSCFVIPVRLMLFTQPLLALVLAIQLNHMTVACAANRPDHIASASAPVIIASSPRQGTKTAGRQDAGEVGICGLVS</sequence>
<proteinExistence type="predicted"/>
<accession>A0A4Y9YLJ7</accession>
<name>A0A4Y9YLJ7_9AGAM</name>
<gene>
    <name evidence="2" type="ORF">EVG20_g6694</name>
</gene>